<reference evidence="1" key="1">
    <citation type="submission" date="2021-06" db="EMBL/GenBank/DDBJ databases">
        <authorList>
            <person name="Kallberg Y."/>
            <person name="Tangrot J."/>
            <person name="Rosling A."/>
        </authorList>
    </citation>
    <scope>NUCLEOTIDE SEQUENCE</scope>
    <source>
        <strain evidence="1">IN212</strain>
    </source>
</reference>
<dbReference type="Proteomes" id="UP000789396">
    <property type="component" value="Unassembled WGS sequence"/>
</dbReference>
<gene>
    <name evidence="1" type="ORF">RFULGI_LOCUS16197</name>
</gene>
<keyword evidence="2" id="KW-1185">Reference proteome</keyword>
<comment type="caution">
    <text evidence="1">The sequence shown here is derived from an EMBL/GenBank/DDBJ whole genome shotgun (WGS) entry which is preliminary data.</text>
</comment>
<evidence type="ECO:0000313" key="1">
    <source>
        <dbReference type="EMBL" id="CAG8785369.1"/>
    </source>
</evidence>
<protein>
    <submittedName>
        <fullName evidence="1">3574_t:CDS:1</fullName>
    </submittedName>
</protein>
<proteinExistence type="predicted"/>
<accession>A0A9N9JK57</accession>
<feature type="non-terminal residue" evidence="1">
    <location>
        <position position="1"/>
    </location>
</feature>
<sequence>NLPGNASHPVIKDSLMFCKYSKYLYISADVNVSFSESDLTEGLLLRNSRSFTSKSL</sequence>
<name>A0A9N9JK57_9GLOM</name>
<dbReference type="EMBL" id="CAJVPZ010056152">
    <property type="protein sequence ID" value="CAG8785369.1"/>
    <property type="molecule type" value="Genomic_DNA"/>
</dbReference>
<organism evidence="1 2">
    <name type="scientific">Racocetra fulgida</name>
    <dbReference type="NCBI Taxonomy" id="60492"/>
    <lineage>
        <taxon>Eukaryota</taxon>
        <taxon>Fungi</taxon>
        <taxon>Fungi incertae sedis</taxon>
        <taxon>Mucoromycota</taxon>
        <taxon>Glomeromycotina</taxon>
        <taxon>Glomeromycetes</taxon>
        <taxon>Diversisporales</taxon>
        <taxon>Gigasporaceae</taxon>
        <taxon>Racocetra</taxon>
    </lineage>
</organism>
<evidence type="ECO:0000313" key="2">
    <source>
        <dbReference type="Proteomes" id="UP000789396"/>
    </source>
</evidence>
<dbReference type="AlphaFoldDB" id="A0A9N9JK57"/>